<evidence type="ECO:0000256" key="3">
    <source>
        <dbReference type="ARBA" id="ARBA00022679"/>
    </source>
</evidence>
<sequence>MDTFEDYVVDGVVGHGGSATVYRVHHAAAPDDAVALKVLDYHHHDPAHLTRLLREFEFAKRAAHRHVVTMFDCGPGWLTMQLVGGGTASSLASRDERLTALAQIADALDHAHTLGIVHCDVKPANILVSKPFSDDGAILTDFGIARAVTDGIALRPTHVEGSLPYVAPEVLHGHPPSAYSDEYALACTTVELLTGSPPFTAPTSTALVNAQVNSAVPKYSRRYDWMPRAFDSILAKAMAKAPERRYQSCSELISLITRAIG</sequence>
<accession>A0A502EIC9</accession>
<keyword evidence="3" id="KW-0808">Transferase</keyword>
<dbReference type="Pfam" id="PF00069">
    <property type="entry name" value="Pkinase"/>
    <property type="match status" value="1"/>
</dbReference>
<dbReference type="OrthoDB" id="5622056at2"/>
<dbReference type="CDD" id="cd14014">
    <property type="entry name" value="STKc_PknB_like"/>
    <property type="match status" value="1"/>
</dbReference>
<dbReference type="PROSITE" id="PS00108">
    <property type="entry name" value="PROTEIN_KINASE_ST"/>
    <property type="match status" value="1"/>
</dbReference>
<dbReference type="InterPro" id="IPR008271">
    <property type="entry name" value="Ser/Thr_kinase_AS"/>
</dbReference>
<dbReference type="InterPro" id="IPR017441">
    <property type="entry name" value="Protein_kinase_ATP_BS"/>
</dbReference>
<dbReference type="Gene3D" id="3.30.200.20">
    <property type="entry name" value="Phosphorylase Kinase, domain 1"/>
    <property type="match status" value="1"/>
</dbReference>
<evidence type="ECO:0000313" key="9">
    <source>
        <dbReference type="EMBL" id="TPG36091.1"/>
    </source>
</evidence>
<dbReference type="InterPro" id="IPR011009">
    <property type="entry name" value="Kinase-like_dom_sf"/>
</dbReference>
<evidence type="ECO:0000256" key="7">
    <source>
        <dbReference type="PROSITE-ProRule" id="PRU10141"/>
    </source>
</evidence>
<name>A0A502EIC9_9MYCO</name>
<proteinExistence type="predicted"/>
<feature type="binding site" evidence="7">
    <location>
        <position position="37"/>
    </location>
    <ligand>
        <name>ATP</name>
        <dbReference type="ChEBI" id="CHEBI:30616"/>
    </ligand>
</feature>
<dbReference type="InterPro" id="IPR000719">
    <property type="entry name" value="Prot_kinase_dom"/>
</dbReference>
<dbReference type="PROSITE" id="PS00107">
    <property type="entry name" value="PROTEIN_KINASE_ATP"/>
    <property type="match status" value="1"/>
</dbReference>
<feature type="domain" description="Protein kinase" evidence="8">
    <location>
        <begin position="7"/>
        <end position="256"/>
    </location>
</feature>
<dbReference type="PROSITE" id="PS50011">
    <property type="entry name" value="PROTEIN_KINASE_DOM"/>
    <property type="match status" value="1"/>
</dbReference>
<dbReference type="PANTHER" id="PTHR43289:SF6">
    <property type="entry name" value="SERINE_THREONINE-PROTEIN KINASE NEKL-3"/>
    <property type="match status" value="1"/>
</dbReference>
<evidence type="ECO:0000313" key="10">
    <source>
        <dbReference type="Proteomes" id="UP000320095"/>
    </source>
</evidence>
<keyword evidence="5 9" id="KW-0418">Kinase</keyword>
<evidence type="ECO:0000256" key="6">
    <source>
        <dbReference type="ARBA" id="ARBA00022840"/>
    </source>
</evidence>
<organism evidence="9 10">
    <name type="scientific">Mycolicibacterium hodleri</name>
    <dbReference type="NCBI Taxonomy" id="49897"/>
    <lineage>
        <taxon>Bacteria</taxon>
        <taxon>Bacillati</taxon>
        <taxon>Actinomycetota</taxon>
        <taxon>Actinomycetes</taxon>
        <taxon>Mycobacteriales</taxon>
        <taxon>Mycobacteriaceae</taxon>
        <taxon>Mycolicibacterium</taxon>
    </lineage>
</organism>
<reference evidence="9 10" key="1">
    <citation type="journal article" date="2019" name="Environ. Microbiol.">
        <title>Species interactions and distinct microbial communities in high Arctic permafrost affected cryosols are associated with the CH4 and CO2 gas fluxes.</title>
        <authorList>
            <person name="Altshuler I."/>
            <person name="Hamel J."/>
            <person name="Turney S."/>
            <person name="Magnuson E."/>
            <person name="Levesque R."/>
            <person name="Greer C."/>
            <person name="Whyte L.G."/>
        </authorList>
    </citation>
    <scope>NUCLEOTIDE SEQUENCE [LARGE SCALE GENOMIC DNA]</scope>
    <source>
        <strain evidence="9 10">S5.20</strain>
    </source>
</reference>
<dbReference type="RefSeq" id="WP_140689118.1">
    <property type="nucleotide sequence ID" value="NZ_RCZG01000002.1"/>
</dbReference>
<dbReference type="Proteomes" id="UP000320095">
    <property type="component" value="Unassembled WGS sequence"/>
</dbReference>
<evidence type="ECO:0000259" key="8">
    <source>
        <dbReference type="PROSITE" id="PS50011"/>
    </source>
</evidence>
<evidence type="ECO:0000256" key="5">
    <source>
        <dbReference type="ARBA" id="ARBA00022777"/>
    </source>
</evidence>
<keyword evidence="10" id="KW-1185">Reference proteome</keyword>
<dbReference type="PANTHER" id="PTHR43289">
    <property type="entry name" value="MITOGEN-ACTIVATED PROTEIN KINASE KINASE KINASE 20-RELATED"/>
    <property type="match status" value="1"/>
</dbReference>
<keyword evidence="2 9" id="KW-0723">Serine/threonine-protein kinase</keyword>
<dbReference type="GO" id="GO:0005524">
    <property type="term" value="F:ATP binding"/>
    <property type="evidence" value="ECO:0007669"/>
    <property type="project" value="UniProtKB-UniRule"/>
</dbReference>
<keyword evidence="6 7" id="KW-0067">ATP-binding</keyword>
<keyword evidence="4 7" id="KW-0547">Nucleotide-binding</keyword>
<gene>
    <name evidence="9" type="ORF">EAH80_07050</name>
</gene>
<dbReference type="AlphaFoldDB" id="A0A502EIC9"/>
<dbReference type="SMART" id="SM00220">
    <property type="entry name" value="S_TKc"/>
    <property type="match status" value="1"/>
</dbReference>
<dbReference type="GO" id="GO:0004674">
    <property type="term" value="F:protein serine/threonine kinase activity"/>
    <property type="evidence" value="ECO:0007669"/>
    <property type="project" value="UniProtKB-KW"/>
</dbReference>
<protein>
    <recommendedName>
        <fullName evidence="1">non-specific serine/threonine protein kinase</fullName>
        <ecNumber evidence="1">2.7.11.1</ecNumber>
    </recommendedName>
</protein>
<dbReference type="GO" id="GO:0080090">
    <property type="term" value="P:regulation of primary metabolic process"/>
    <property type="evidence" value="ECO:0007669"/>
    <property type="project" value="UniProtKB-ARBA"/>
</dbReference>
<dbReference type="SUPFAM" id="SSF56112">
    <property type="entry name" value="Protein kinase-like (PK-like)"/>
    <property type="match status" value="1"/>
</dbReference>
<evidence type="ECO:0000256" key="2">
    <source>
        <dbReference type="ARBA" id="ARBA00022527"/>
    </source>
</evidence>
<dbReference type="EMBL" id="RCZG01000002">
    <property type="protein sequence ID" value="TPG36091.1"/>
    <property type="molecule type" value="Genomic_DNA"/>
</dbReference>
<evidence type="ECO:0000256" key="4">
    <source>
        <dbReference type="ARBA" id="ARBA00022741"/>
    </source>
</evidence>
<dbReference type="Gene3D" id="1.10.510.10">
    <property type="entry name" value="Transferase(Phosphotransferase) domain 1"/>
    <property type="match status" value="1"/>
</dbReference>
<dbReference type="EC" id="2.7.11.1" evidence="1"/>
<comment type="caution">
    <text evidence="9">The sequence shown here is derived from an EMBL/GenBank/DDBJ whole genome shotgun (WGS) entry which is preliminary data.</text>
</comment>
<evidence type="ECO:0000256" key="1">
    <source>
        <dbReference type="ARBA" id="ARBA00012513"/>
    </source>
</evidence>